<feature type="non-terminal residue" evidence="2">
    <location>
        <position position="144"/>
    </location>
</feature>
<organism evidence="2 3">
    <name type="scientific">Necator americanus</name>
    <name type="common">Human hookworm</name>
    <dbReference type="NCBI Taxonomy" id="51031"/>
    <lineage>
        <taxon>Eukaryota</taxon>
        <taxon>Metazoa</taxon>
        <taxon>Ecdysozoa</taxon>
        <taxon>Nematoda</taxon>
        <taxon>Chromadorea</taxon>
        <taxon>Rhabditida</taxon>
        <taxon>Rhabditina</taxon>
        <taxon>Rhabditomorpha</taxon>
        <taxon>Strongyloidea</taxon>
        <taxon>Ancylostomatidae</taxon>
        <taxon>Bunostominae</taxon>
        <taxon>Necator</taxon>
    </lineage>
</organism>
<evidence type="ECO:0000313" key="2">
    <source>
        <dbReference type="EMBL" id="ETN77811.1"/>
    </source>
</evidence>
<evidence type="ECO:0000313" key="3">
    <source>
        <dbReference type="Proteomes" id="UP000053676"/>
    </source>
</evidence>
<gene>
    <name evidence="2" type="ORF">NECAME_10791</name>
</gene>
<dbReference type="KEGG" id="nai:NECAME_10791"/>
<feature type="compositionally biased region" description="Low complexity" evidence="1">
    <location>
        <begin position="61"/>
        <end position="72"/>
    </location>
</feature>
<name>W2T9F2_NECAM</name>
<evidence type="ECO:0000256" key="1">
    <source>
        <dbReference type="SAM" id="MobiDB-lite"/>
    </source>
</evidence>
<dbReference type="AlphaFoldDB" id="W2T9F2"/>
<dbReference type="OrthoDB" id="5864405at2759"/>
<dbReference type="EMBL" id="KI660150">
    <property type="protein sequence ID" value="ETN77811.1"/>
    <property type="molecule type" value="Genomic_DNA"/>
</dbReference>
<proteinExistence type="predicted"/>
<accession>W2T9F2</accession>
<dbReference type="Proteomes" id="UP000053676">
    <property type="component" value="Unassembled WGS sequence"/>
</dbReference>
<feature type="compositionally biased region" description="Basic residues" evidence="1">
    <location>
        <begin position="107"/>
        <end position="116"/>
    </location>
</feature>
<keyword evidence="3" id="KW-1185">Reference proteome</keyword>
<feature type="compositionally biased region" description="Polar residues" evidence="1">
    <location>
        <begin position="73"/>
        <end position="88"/>
    </location>
</feature>
<reference evidence="3" key="1">
    <citation type="journal article" date="2014" name="Nat. Genet.">
        <title>Genome of the human hookworm Necator americanus.</title>
        <authorList>
            <person name="Tang Y.T."/>
            <person name="Gao X."/>
            <person name="Rosa B.A."/>
            <person name="Abubucker S."/>
            <person name="Hallsworth-Pepin K."/>
            <person name="Martin J."/>
            <person name="Tyagi R."/>
            <person name="Heizer E."/>
            <person name="Zhang X."/>
            <person name="Bhonagiri-Palsikar V."/>
            <person name="Minx P."/>
            <person name="Warren W.C."/>
            <person name="Wang Q."/>
            <person name="Zhan B."/>
            <person name="Hotez P.J."/>
            <person name="Sternberg P.W."/>
            <person name="Dougall A."/>
            <person name="Gaze S.T."/>
            <person name="Mulvenna J."/>
            <person name="Sotillo J."/>
            <person name="Ranganathan S."/>
            <person name="Rabelo E.M."/>
            <person name="Wilson R.K."/>
            <person name="Felgner P.L."/>
            <person name="Bethony J."/>
            <person name="Hawdon J.M."/>
            <person name="Gasser R.B."/>
            <person name="Loukas A."/>
            <person name="Mitreva M."/>
        </authorList>
    </citation>
    <scope>NUCLEOTIDE SEQUENCE [LARGE SCALE GENOMIC DNA]</scope>
</reference>
<sequence>MITTERSPPHSPQSPSNCREVKFEQDETSTNKQMSLSSTSRRRRSECELQPVVGGRGTQNSASAALFSSPSSRNGLQRARSSSKSQSPPVKRVRTPKILHTPQGSPRKSRGRRRSSLAKVRNSASETTEDGETTATEISEREGK</sequence>
<feature type="region of interest" description="Disordered" evidence="1">
    <location>
        <begin position="1"/>
        <end position="144"/>
    </location>
</feature>
<protein>
    <submittedName>
        <fullName evidence="2">Uncharacterized protein</fullName>
    </submittedName>
</protein>